<dbReference type="InterPro" id="IPR052416">
    <property type="entry name" value="GTF3C_component"/>
</dbReference>
<keyword evidence="3" id="KW-0539">Nucleus</keyword>
<evidence type="ECO:0000256" key="1">
    <source>
        <dbReference type="ARBA" id="ARBA00004123"/>
    </source>
</evidence>
<feature type="region of interest" description="Disordered" evidence="4">
    <location>
        <begin position="247"/>
        <end position="268"/>
    </location>
</feature>
<proteinExistence type="predicted"/>
<organism evidence="5 6">
    <name type="scientific">Canariomyces notabilis</name>
    <dbReference type="NCBI Taxonomy" id="2074819"/>
    <lineage>
        <taxon>Eukaryota</taxon>
        <taxon>Fungi</taxon>
        <taxon>Dikarya</taxon>
        <taxon>Ascomycota</taxon>
        <taxon>Pezizomycotina</taxon>
        <taxon>Sordariomycetes</taxon>
        <taxon>Sordariomycetidae</taxon>
        <taxon>Sordariales</taxon>
        <taxon>Chaetomiaceae</taxon>
        <taxon>Canariomyces</taxon>
    </lineage>
</organism>
<dbReference type="GO" id="GO:0005634">
    <property type="term" value="C:nucleus"/>
    <property type="evidence" value="ECO:0007669"/>
    <property type="project" value="UniProtKB-SubCell"/>
</dbReference>
<dbReference type="AlphaFoldDB" id="A0AAN6TCT9"/>
<name>A0AAN6TCT9_9PEZI</name>
<evidence type="ECO:0000313" key="6">
    <source>
        <dbReference type="Proteomes" id="UP001302812"/>
    </source>
</evidence>
<keyword evidence="6" id="KW-1185">Reference proteome</keyword>
<dbReference type="PANTHER" id="PTHR15052">
    <property type="entry name" value="RNA POLYMERASE III TRANSCRIPTION INITIATION FACTOR COMPLEX SUBUNIT"/>
    <property type="match status" value="1"/>
</dbReference>
<feature type="region of interest" description="Disordered" evidence="4">
    <location>
        <begin position="640"/>
        <end position="687"/>
    </location>
</feature>
<comment type="caution">
    <text evidence="5">The sequence shown here is derived from an EMBL/GenBank/DDBJ whole genome shotgun (WGS) entry which is preliminary data.</text>
</comment>
<keyword evidence="2" id="KW-0804">Transcription</keyword>
<gene>
    <name evidence="5" type="ORF">N656DRAFT_710384</name>
</gene>
<dbReference type="Gene3D" id="2.130.10.10">
    <property type="entry name" value="YVTN repeat-like/Quinoprotein amine dehydrogenase"/>
    <property type="match status" value="1"/>
</dbReference>
<dbReference type="SUPFAM" id="SSF50978">
    <property type="entry name" value="WD40 repeat-like"/>
    <property type="match status" value="1"/>
</dbReference>
<dbReference type="PANTHER" id="PTHR15052:SF2">
    <property type="entry name" value="GENERAL TRANSCRIPTION FACTOR 3C POLYPEPTIDE 2"/>
    <property type="match status" value="1"/>
</dbReference>
<evidence type="ECO:0000256" key="2">
    <source>
        <dbReference type="ARBA" id="ARBA00023163"/>
    </source>
</evidence>
<feature type="compositionally biased region" description="Low complexity" evidence="4">
    <location>
        <begin position="247"/>
        <end position="257"/>
    </location>
</feature>
<evidence type="ECO:0000313" key="5">
    <source>
        <dbReference type="EMBL" id="KAK4112039.1"/>
    </source>
</evidence>
<feature type="compositionally biased region" description="Acidic residues" evidence="4">
    <location>
        <begin position="50"/>
        <end position="73"/>
    </location>
</feature>
<dbReference type="RefSeq" id="XP_064669609.1">
    <property type="nucleotide sequence ID" value="XM_064811670.1"/>
</dbReference>
<accession>A0AAN6TCT9</accession>
<dbReference type="InterPro" id="IPR036322">
    <property type="entry name" value="WD40_repeat_dom_sf"/>
</dbReference>
<dbReference type="GO" id="GO:0006383">
    <property type="term" value="P:transcription by RNA polymerase III"/>
    <property type="evidence" value="ECO:0007669"/>
    <property type="project" value="TreeGrafter"/>
</dbReference>
<feature type="region of interest" description="Disordered" evidence="4">
    <location>
        <begin position="1"/>
        <end position="101"/>
    </location>
</feature>
<feature type="compositionally biased region" description="Basic and acidic residues" evidence="4">
    <location>
        <begin position="642"/>
        <end position="662"/>
    </location>
</feature>
<dbReference type="InterPro" id="IPR015943">
    <property type="entry name" value="WD40/YVTN_repeat-like_dom_sf"/>
</dbReference>
<dbReference type="GO" id="GO:0000127">
    <property type="term" value="C:transcription factor TFIIIC complex"/>
    <property type="evidence" value="ECO:0007669"/>
    <property type="project" value="TreeGrafter"/>
</dbReference>
<sequence>MGRRSTRGIKKSYVEEHLALDDDDEPISVPDDQSKDDDFDAQAEGAVHDVDEDQDEEEEVEQAEPTNDEDGRSDDDGAGKAKDEPAQAKKQRNAGVGMVQSRKNFHEIPHYPLETRIVTRVYAGPLRRYARYSALRDAMYGPEYQRIKIIWDLEIRWTHFPVLPPMLPPEDPQGVIPSPWLPRGFERHHKQRGALWYDTYQTNSPNFQVTRALSPKQAQVFIPQADGDLTTLIGPWDKQKEFRLSQSGGLSLSSSGLPIEDPDSTDQTSNGWMFDVGGIPLAAAWAPTARQDFQVLAIATIPFSDQESTQSEDPSTEAAAKRTGSIQLWEFVADMPENRLASPSRRPPRFLGAHCFDWGRPKRLQFCPVPLDSSGTYGIMAVLCGDGKVRVIDAKYADDADVPFYGWIESPMVTLGLLDDYSVDVTCLSWVNTNRIALGHSDGSITLWSIFPQRLLHRVGVHTTYVIDICSAYPSNPYLIASIPVGGCATLTDLSQPSSEFTYFPVPAISFQPNLLCWNEPMQGFMALYPSSTPNTTIAFLHHRFFCQARSICTGPNTLTCVSAGATHPFILVGCADGSVFSCNALQKLFKQKGEPLRKIRIFEHEYRPIEPGIPANTNGSDGLRLRGAVRILQGFLPEVNDDPRTEKRKEMDRKKREEKIKRTGKMKGRSKSTGEGEDEDDDREAELDERLASRVVTHEPLTRVTVIAWNPNVQFSCWAACAMASGLIKVMDLGVR</sequence>
<evidence type="ECO:0000256" key="4">
    <source>
        <dbReference type="SAM" id="MobiDB-lite"/>
    </source>
</evidence>
<reference evidence="5" key="2">
    <citation type="submission" date="2023-05" db="EMBL/GenBank/DDBJ databases">
        <authorList>
            <consortium name="Lawrence Berkeley National Laboratory"/>
            <person name="Steindorff A."/>
            <person name="Hensen N."/>
            <person name="Bonometti L."/>
            <person name="Westerberg I."/>
            <person name="Brannstrom I.O."/>
            <person name="Guillou S."/>
            <person name="Cros-Aarteil S."/>
            <person name="Calhoun S."/>
            <person name="Haridas S."/>
            <person name="Kuo A."/>
            <person name="Mondo S."/>
            <person name="Pangilinan J."/>
            <person name="Riley R."/>
            <person name="Labutti K."/>
            <person name="Andreopoulos B."/>
            <person name="Lipzen A."/>
            <person name="Chen C."/>
            <person name="Yanf M."/>
            <person name="Daum C."/>
            <person name="Ng V."/>
            <person name="Clum A."/>
            <person name="Ohm R."/>
            <person name="Martin F."/>
            <person name="Silar P."/>
            <person name="Natvig D."/>
            <person name="Lalanne C."/>
            <person name="Gautier V."/>
            <person name="Ament-Velasquez S.L."/>
            <person name="Kruys A."/>
            <person name="Hutchinson M.I."/>
            <person name="Powell A.J."/>
            <person name="Barry K."/>
            <person name="Miller A.N."/>
            <person name="Grigoriev I.V."/>
            <person name="Debuchy R."/>
            <person name="Gladieux P."/>
            <person name="Thoren M.H."/>
            <person name="Johannesson H."/>
        </authorList>
    </citation>
    <scope>NUCLEOTIDE SEQUENCE</scope>
    <source>
        <strain evidence="5">CBS 508.74</strain>
    </source>
</reference>
<evidence type="ECO:0008006" key="7">
    <source>
        <dbReference type="Google" id="ProtNLM"/>
    </source>
</evidence>
<dbReference type="EMBL" id="MU853343">
    <property type="protein sequence ID" value="KAK4112039.1"/>
    <property type="molecule type" value="Genomic_DNA"/>
</dbReference>
<evidence type="ECO:0000256" key="3">
    <source>
        <dbReference type="ARBA" id="ARBA00023242"/>
    </source>
</evidence>
<reference evidence="5" key="1">
    <citation type="journal article" date="2023" name="Mol. Phylogenet. Evol.">
        <title>Genome-scale phylogeny and comparative genomics of the fungal order Sordariales.</title>
        <authorList>
            <person name="Hensen N."/>
            <person name="Bonometti L."/>
            <person name="Westerberg I."/>
            <person name="Brannstrom I.O."/>
            <person name="Guillou S."/>
            <person name="Cros-Aarteil S."/>
            <person name="Calhoun S."/>
            <person name="Haridas S."/>
            <person name="Kuo A."/>
            <person name="Mondo S."/>
            <person name="Pangilinan J."/>
            <person name="Riley R."/>
            <person name="LaButti K."/>
            <person name="Andreopoulos B."/>
            <person name="Lipzen A."/>
            <person name="Chen C."/>
            <person name="Yan M."/>
            <person name="Daum C."/>
            <person name="Ng V."/>
            <person name="Clum A."/>
            <person name="Steindorff A."/>
            <person name="Ohm R.A."/>
            <person name="Martin F."/>
            <person name="Silar P."/>
            <person name="Natvig D.O."/>
            <person name="Lalanne C."/>
            <person name="Gautier V."/>
            <person name="Ament-Velasquez S.L."/>
            <person name="Kruys A."/>
            <person name="Hutchinson M.I."/>
            <person name="Powell A.J."/>
            <person name="Barry K."/>
            <person name="Miller A.N."/>
            <person name="Grigoriev I.V."/>
            <person name="Debuchy R."/>
            <person name="Gladieux P."/>
            <person name="Hiltunen Thoren M."/>
            <person name="Johannesson H."/>
        </authorList>
    </citation>
    <scope>NUCLEOTIDE SEQUENCE</scope>
    <source>
        <strain evidence="5">CBS 508.74</strain>
    </source>
</reference>
<protein>
    <recommendedName>
        <fullName evidence="7">Transcription factor TFIIIC complex subunit Tfc6</fullName>
    </recommendedName>
</protein>
<comment type="subcellular location">
    <subcellularLocation>
        <location evidence="1">Nucleus</location>
    </subcellularLocation>
</comment>
<feature type="compositionally biased region" description="Acidic residues" evidence="4">
    <location>
        <begin position="676"/>
        <end position="687"/>
    </location>
</feature>
<feature type="compositionally biased region" description="Basic residues" evidence="4">
    <location>
        <begin position="1"/>
        <end position="10"/>
    </location>
</feature>
<dbReference type="GeneID" id="89935795"/>
<feature type="compositionally biased region" description="Basic and acidic residues" evidence="4">
    <location>
        <begin position="74"/>
        <end position="87"/>
    </location>
</feature>
<dbReference type="Proteomes" id="UP001302812">
    <property type="component" value="Unassembled WGS sequence"/>
</dbReference>